<reference evidence="5" key="1">
    <citation type="submission" date="2021-02" db="EMBL/GenBank/DDBJ databases">
        <authorList>
            <person name="Nowell W R."/>
        </authorList>
    </citation>
    <scope>NUCLEOTIDE SEQUENCE</scope>
</reference>
<evidence type="ECO:0008006" key="7">
    <source>
        <dbReference type="Google" id="ProtNLM"/>
    </source>
</evidence>
<accession>A0A814YNB6</accession>
<dbReference type="PANTHER" id="PTHR46771">
    <property type="entry name" value="DETERIN"/>
    <property type="match status" value="1"/>
</dbReference>
<dbReference type="Proteomes" id="UP000663845">
    <property type="component" value="Unassembled WGS sequence"/>
</dbReference>
<evidence type="ECO:0000313" key="6">
    <source>
        <dbReference type="Proteomes" id="UP000663845"/>
    </source>
</evidence>
<feature type="compositionally biased region" description="Polar residues" evidence="4">
    <location>
        <begin position="450"/>
        <end position="463"/>
    </location>
</feature>
<evidence type="ECO:0000256" key="3">
    <source>
        <dbReference type="SAM" id="Coils"/>
    </source>
</evidence>
<feature type="region of interest" description="Disordered" evidence="4">
    <location>
        <begin position="955"/>
        <end position="1020"/>
    </location>
</feature>
<proteinExistence type="predicted"/>
<name>A0A814YNB6_9BILA</name>
<feature type="region of interest" description="Disordered" evidence="4">
    <location>
        <begin position="1130"/>
        <end position="1167"/>
    </location>
</feature>
<dbReference type="InterPro" id="IPR051190">
    <property type="entry name" value="Baculoviral_IAP"/>
</dbReference>
<feature type="coiled-coil region" evidence="3">
    <location>
        <begin position="835"/>
        <end position="890"/>
    </location>
</feature>
<dbReference type="Gene3D" id="3.30.40.10">
    <property type="entry name" value="Zinc/RING finger domain, C3HC4 (zinc finger)"/>
    <property type="match status" value="1"/>
</dbReference>
<feature type="compositionally biased region" description="Polar residues" evidence="4">
    <location>
        <begin position="993"/>
        <end position="1008"/>
    </location>
</feature>
<feature type="compositionally biased region" description="Polar residues" evidence="4">
    <location>
        <begin position="574"/>
        <end position="583"/>
    </location>
</feature>
<feature type="compositionally biased region" description="Low complexity" evidence="4">
    <location>
        <begin position="974"/>
        <end position="985"/>
    </location>
</feature>
<dbReference type="InterPro" id="IPR013083">
    <property type="entry name" value="Znf_RING/FYVE/PHD"/>
</dbReference>
<feature type="region of interest" description="Disordered" evidence="4">
    <location>
        <begin position="1279"/>
        <end position="1303"/>
    </location>
</feature>
<feature type="region of interest" description="Disordered" evidence="4">
    <location>
        <begin position="716"/>
        <end position="745"/>
    </location>
</feature>
<dbReference type="SMART" id="SM00238">
    <property type="entry name" value="BIR"/>
    <property type="match status" value="2"/>
</dbReference>
<feature type="compositionally biased region" description="Polar residues" evidence="4">
    <location>
        <begin position="434"/>
        <end position="443"/>
    </location>
</feature>
<keyword evidence="1" id="KW-0479">Metal-binding</keyword>
<dbReference type="PROSITE" id="PS50143">
    <property type="entry name" value="BIR_REPEAT_2"/>
    <property type="match status" value="2"/>
</dbReference>
<feature type="region of interest" description="Disordered" evidence="4">
    <location>
        <begin position="523"/>
        <end position="602"/>
    </location>
</feature>
<feature type="compositionally biased region" description="Polar residues" evidence="4">
    <location>
        <begin position="472"/>
        <end position="485"/>
    </location>
</feature>
<keyword evidence="3" id="KW-0175">Coiled coil</keyword>
<evidence type="ECO:0000256" key="2">
    <source>
        <dbReference type="ARBA" id="ARBA00022833"/>
    </source>
</evidence>
<keyword evidence="2" id="KW-0862">Zinc</keyword>
<feature type="region of interest" description="Disordered" evidence="4">
    <location>
        <begin position="1185"/>
        <end position="1205"/>
    </location>
</feature>
<feature type="compositionally biased region" description="Low complexity" evidence="4">
    <location>
        <begin position="492"/>
        <end position="504"/>
    </location>
</feature>
<dbReference type="InterPro" id="IPR001370">
    <property type="entry name" value="BIR_rpt"/>
</dbReference>
<comment type="caution">
    <text evidence="5">The sequence shown here is derived from an EMBL/GenBank/DDBJ whole genome shotgun (WGS) entry which is preliminary data.</text>
</comment>
<feature type="region of interest" description="Disordered" evidence="4">
    <location>
        <begin position="428"/>
        <end position="511"/>
    </location>
</feature>
<feature type="compositionally biased region" description="Low complexity" evidence="4">
    <location>
        <begin position="717"/>
        <end position="745"/>
    </location>
</feature>
<organism evidence="5 6">
    <name type="scientific">Adineta steineri</name>
    <dbReference type="NCBI Taxonomy" id="433720"/>
    <lineage>
        <taxon>Eukaryota</taxon>
        <taxon>Metazoa</taxon>
        <taxon>Spiralia</taxon>
        <taxon>Gnathifera</taxon>
        <taxon>Rotifera</taxon>
        <taxon>Eurotatoria</taxon>
        <taxon>Bdelloidea</taxon>
        <taxon>Adinetida</taxon>
        <taxon>Adinetidae</taxon>
        <taxon>Adineta</taxon>
    </lineage>
</organism>
<evidence type="ECO:0000256" key="4">
    <source>
        <dbReference type="SAM" id="MobiDB-lite"/>
    </source>
</evidence>
<dbReference type="GO" id="GO:0046872">
    <property type="term" value="F:metal ion binding"/>
    <property type="evidence" value="ECO:0007669"/>
    <property type="project" value="UniProtKB-KW"/>
</dbReference>
<evidence type="ECO:0000256" key="1">
    <source>
        <dbReference type="ARBA" id="ARBA00022723"/>
    </source>
</evidence>
<dbReference type="Pfam" id="PF00653">
    <property type="entry name" value="BIR"/>
    <property type="match status" value="2"/>
</dbReference>
<dbReference type="PANTHER" id="PTHR46771:SF5">
    <property type="entry name" value="DETERIN"/>
    <property type="match status" value="1"/>
</dbReference>
<dbReference type="EMBL" id="CAJNOG010000419">
    <property type="protein sequence ID" value="CAF1231836.1"/>
    <property type="molecule type" value="Genomic_DNA"/>
</dbReference>
<feature type="compositionally biased region" description="Polar residues" evidence="4">
    <location>
        <begin position="1149"/>
        <end position="1167"/>
    </location>
</feature>
<dbReference type="SUPFAM" id="SSF57924">
    <property type="entry name" value="Inhibitor of apoptosis (IAP) repeat"/>
    <property type="match status" value="2"/>
</dbReference>
<gene>
    <name evidence="5" type="ORF">JYZ213_LOCUS28586</name>
</gene>
<evidence type="ECO:0000313" key="5">
    <source>
        <dbReference type="EMBL" id="CAF1231836.1"/>
    </source>
</evidence>
<dbReference type="Gene3D" id="1.10.1170.10">
    <property type="entry name" value="Inhibitor Of Apoptosis Protein (2mihbC-IAP-1), Chain A"/>
    <property type="match status" value="2"/>
</dbReference>
<feature type="compositionally biased region" description="Low complexity" evidence="4">
    <location>
        <begin position="802"/>
        <end position="817"/>
    </location>
</feature>
<feature type="region of interest" description="Disordered" evidence="4">
    <location>
        <begin position="802"/>
        <end position="826"/>
    </location>
</feature>
<sequence length="1367" mass="157800">MPSVLSTRKDIDKKEYLLYETKPFQQARERTFLVWKLGLYPCRMKMKEAGWFIVRTEDNAFVSVCLYCKIACKGWNCHHDPYEVHKFLSPKCVYVLYGHTIQTPSSSSIVESMSRHEQTRPSKHKMAILPERIKSFERWPLKTLHPSFDALAQGGFFYNNKNTTVQCFSCHCQISITNIDDNHMLAHTNSCKYAKHLQNHSSRNPLNLQSSNKTYDFNMNQMNDTTFYYLQCTSNTTIPAILLATKILFSNELEKNLKQLHPIDHQHRKINRMTSSDGPLVNNLKTLARNPIDLTNTSNNLQHLIDESTTLHMQTTFNSTFQCKTCLTNEASPHSVPIGCGHIGLCLNECFSKWNTCVICGYTLDPRVTNITFDNFTGSIYIINSESNDENHPKKSMLTSPRTNGANHFVPSHHLALITQPVLGARSRLRKKTTNMIDETSTTNKEKSDSMTNSYRGSYNDSPSLILPANRVDTSQYQKPKSNTNSHRESSDSGLDLSSSTNSSVQLQQYSQQHVLVHRPLSALNEDSSPDDGYHDEHQQTSNNNPVRLRFPPVNFGRNRSMEDILTPNRREQQQLQYRSGSSTDERQQKLSLQQDQKMKRSSDGALLDILDIPIESYRRSNTIKNELSYPLTNQHRSLNDLTNKTSNRAIRNESNMSISINNLPTTHTIIRKPNTSTLKPLRKKTKLNIIIEPSAPLTSSRLGIYDEQINAIARGTSSSSNQTTPRSTQPPSQQQQQSKSKATSSLGIYSNQEQMKTHVNRSVVERQHPTIPSHRGVIQQLIPFDASPSKINNLLLRHQVQQQQPTTNSTQQLSPSRQAKQTSRALYNEETLSNIEEEKRKQKVQIKIENFKEQAEKQRLKQKEELENHQKVQRRIKDIEEKISTNQNEQIITQKYFTKKKTFKNENIGEQQQTENTSRHRYELNIEEKISTNQNEQIITQKYFTKKKTFKNENIGEQQQTENTSRHRYELSNNTGGYYNNRNRNIIKERQGSGQSNTTTTKSQDSKTINRRPQRHPGYVLDTHHKNQQIHESKSTEVITRNKKFIRTSEINNQYGSDNIPKYTSIDVQSRPAKIHFQSFEPLPIRNPILLTQIESNQWHNSKHKSKPNRIEPINTYTFHREREISRLSDMSKTESIQSKQQIHEKNSVNNFQSRSPTSWSVISEHQNEQQKLQNFNKLNIYESESESSSQDELIENNSRTPSRTYRLMTNDQEQSHNEKHIIPSNNSQVSSLIEHTYPFTFTPDSEVNDNNIFDNNLSQSKQKSNVVDIYTLPERDISSSSSVHHSPIKKYYSPPPPPPPKVTISKDKDEILSNYESDDGWSDDSAELLYVDERYAKEKKKLTSSSHLPSQQHYHYQVQQQNVLL</sequence>
<protein>
    <recommendedName>
        <fullName evidence="7">RING-type domain-containing protein</fullName>
    </recommendedName>
</protein>